<proteinExistence type="predicted"/>
<reference evidence="1 2" key="1">
    <citation type="journal article" date="2016" name="Nat. Commun.">
        <title>Thousands of microbial genomes shed light on interconnected biogeochemical processes in an aquifer system.</title>
        <authorList>
            <person name="Anantharaman K."/>
            <person name="Brown C.T."/>
            <person name="Hug L.A."/>
            <person name="Sharon I."/>
            <person name="Castelle C.J."/>
            <person name="Probst A.J."/>
            <person name="Thomas B.C."/>
            <person name="Singh A."/>
            <person name="Wilkins M.J."/>
            <person name="Karaoz U."/>
            <person name="Brodie E.L."/>
            <person name="Williams K.H."/>
            <person name="Hubbard S.S."/>
            <person name="Banfield J.F."/>
        </authorList>
    </citation>
    <scope>NUCLEOTIDE SEQUENCE [LARGE SCALE GENOMIC DNA]</scope>
</reference>
<evidence type="ECO:0000313" key="1">
    <source>
        <dbReference type="EMBL" id="OGL79819.1"/>
    </source>
</evidence>
<name>A0A1F7UNI6_9BACT</name>
<protein>
    <submittedName>
        <fullName evidence="1">Uncharacterized protein</fullName>
    </submittedName>
</protein>
<dbReference type="AlphaFoldDB" id="A0A1F7UNI6"/>
<gene>
    <name evidence="1" type="ORF">A3F28_00705</name>
</gene>
<comment type="caution">
    <text evidence="1">The sequence shown here is derived from an EMBL/GenBank/DDBJ whole genome shotgun (WGS) entry which is preliminary data.</text>
</comment>
<organism evidence="1 2">
    <name type="scientific">Candidatus Uhrbacteria bacterium RIFCSPHIGHO2_12_FULL_57_11</name>
    <dbReference type="NCBI Taxonomy" id="1802398"/>
    <lineage>
        <taxon>Bacteria</taxon>
        <taxon>Candidatus Uhriibacteriota</taxon>
    </lineage>
</organism>
<dbReference type="Proteomes" id="UP000176598">
    <property type="component" value="Unassembled WGS sequence"/>
</dbReference>
<dbReference type="EMBL" id="MGEG01000005">
    <property type="protein sequence ID" value="OGL79819.1"/>
    <property type="molecule type" value="Genomic_DNA"/>
</dbReference>
<accession>A0A1F7UNI6</accession>
<sequence length="122" mass="13408">MTGTIPPPLQFPLPPLEDSPLDKTRLFLERSGTRVSLIIQTSADDPDQFSEIEVHLETPGFPKGITCRVERCLSIRSGCWELVLEPESQFEAAALKRLLAAGISSIAGCELHLDGKIVELRP</sequence>
<evidence type="ECO:0000313" key="2">
    <source>
        <dbReference type="Proteomes" id="UP000176598"/>
    </source>
</evidence>